<keyword evidence="4" id="KW-1185">Reference proteome</keyword>
<gene>
    <name evidence="3" type="ordered locus">RB4544</name>
</gene>
<feature type="domain" description="PrcB C-terminal" evidence="2">
    <location>
        <begin position="86"/>
        <end position="141"/>
    </location>
</feature>
<dbReference type="KEGG" id="rba:RB4544"/>
<dbReference type="HOGENOM" id="CLU_1668012_0_0_0"/>
<reference evidence="3 4" key="1">
    <citation type="journal article" date="2003" name="Proc. Natl. Acad. Sci. U.S.A.">
        <title>Complete genome sequence of the marine planctomycete Pirellula sp. strain 1.</title>
        <authorList>
            <person name="Gloeckner F.O."/>
            <person name="Kube M."/>
            <person name="Bauer M."/>
            <person name="Teeling H."/>
            <person name="Lombardot T."/>
            <person name="Ludwig W."/>
            <person name="Gade D."/>
            <person name="Beck A."/>
            <person name="Borzym K."/>
            <person name="Heitmann K."/>
            <person name="Rabus R."/>
            <person name="Schlesner H."/>
            <person name="Amann R."/>
            <person name="Reinhardt R."/>
        </authorList>
    </citation>
    <scope>NUCLEOTIDE SEQUENCE [LARGE SCALE GENOMIC DNA]</scope>
    <source>
        <strain evidence="4">DSM 10527 / NCIMB 13988 / SH1</strain>
    </source>
</reference>
<dbReference type="EnsemblBacteria" id="CAD73848">
    <property type="protein sequence ID" value="CAD73848"/>
    <property type="gene ID" value="RB4544"/>
</dbReference>
<organism evidence="3 4">
    <name type="scientific">Rhodopirellula baltica (strain DSM 10527 / NCIMB 13988 / SH1)</name>
    <dbReference type="NCBI Taxonomy" id="243090"/>
    <lineage>
        <taxon>Bacteria</taxon>
        <taxon>Pseudomonadati</taxon>
        <taxon>Planctomycetota</taxon>
        <taxon>Planctomycetia</taxon>
        <taxon>Pirellulales</taxon>
        <taxon>Pirellulaceae</taxon>
        <taxon>Rhodopirellula</taxon>
    </lineage>
</organism>
<feature type="signal peptide" evidence="1">
    <location>
        <begin position="1"/>
        <end position="23"/>
    </location>
</feature>
<accession>Q7USE9</accession>
<keyword evidence="1" id="KW-0732">Signal</keyword>
<name>Q7USE9_RHOBA</name>
<evidence type="ECO:0000313" key="4">
    <source>
        <dbReference type="Proteomes" id="UP000001025"/>
    </source>
</evidence>
<dbReference type="InterPro" id="IPR025748">
    <property type="entry name" value="PrcB_C_dom"/>
</dbReference>
<dbReference type="STRING" id="243090.RB4544"/>
<evidence type="ECO:0000259" key="2">
    <source>
        <dbReference type="Pfam" id="PF14343"/>
    </source>
</evidence>
<dbReference type="PATRIC" id="fig|243090.15.peg.2128"/>
<dbReference type="AlphaFoldDB" id="Q7USE9"/>
<dbReference type="Proteomes" id="UP000001025">
    <property type="component" value="Chromosome"/>
</dbReference>
<evidence type="ECO:0000256" key="1">
    <source>
        <dbReference type="SAM" id="SignalP"/>
    </source>
</evidence>
<dbReference type="Pfam" id="PF14343">
    <property type="entry name" value="PrcB_C"/>
    <property type="match status" value="1"/>
</dbReference>
<proteinExistence type="predicted"/>
<dbReference type="RefSeq" id="WP_011119962.1">
    <property type="nucleotide sequence ID" value="NC_005027.1"/>
</dbReference>
<sequence length="158" mass="16876">MTNCIACQVLTILFCFASGCVQSKVDDLPIVDGEQVPVRQTIDVGRVMPAGVHVIQSVDDFVELTGQPAYAASRAFQSVDFSSESVVIAARGECSTTGYSIRIVGIALSEDVLNIYLREGSPRGNGPVGMAMTYPTHAIVVSKLPNVIKVISNKLEDE</sequence>
<dbReference type="EMBL" id="BX294140">
    <property type="protein sequence ID" value="CAD73848.1"/>
    <property type="molecule type" value="Genomic_DNA"/>
</dbReference>
<evidence type="ECO:0000313" key="3">
    <source>
        <dbReference type="EMBL" id="CAD73848.1"/>
    </source>
</evidence>
<protein>
    <recommendedName>
        <fullName evidence="2">PrcB C-terminal domain-containing protein</fullName>
    </recommendedName>
</protein>
<dbReference type="OrthoDB" id="287638at2"/>
<dbReference type="InParanoid" id="Q7USE9"/>
<feature type="chain" id="PRO_5004294261" description="PrcB C-terminal domain-containing protein" evidence="1">
    <location>
        <begin position="24"/>
        <end position="158"/>
    </location>
</feature>